<dbReference type="Proteomes" id="UP000548632">
    <property type="component" value="Unassembled WGS sequence"/>
</dbReference>
<protein>
    <submittedName>
        <fullName evidence="1">DUF98 domain-containing protein</fullName>
    </submittedName>
</protein>
<gene>
    <name evidence="1" type="ORF">HUK38_13210</name>
</gene>
<dbReference type="Gene3D" id="3.40.1410.10">
    <property type="entry name" value="Chorismate lyase-like"/>
    <property type="match status" value="1"/>
</dbReference>
<evidence type="ECO:0000313" key="1">
    <source>
        <dbReference type="EMBL" id="MBB1127174.1"/>
    </source>
</evidence>
<dbReference type="AlphaFoldDB" id="A0A839HFF0"/>
<reference evidence="1 2" key="1">
    <citation type="journal article" date="2020" name="Arch. Microbiol.">
        <title>The genome sequence of the giant phototrophic gammaproteobacterium Thiospirillum jenense gives insight into its physiological properties and phylogenetic relationships.</title>
        <authorList>
            <person name="Imhoff J.F."/>
            <person name="Meyer T.E."/>
            <person name="Kyndt J.A."/>
        </authorList>
    </citation>
    <scope>NUCLEOTIDE SEQUENCE [LARGE SCALE GENOMIC DNA]</scope>
    <source>
        <strain evidence="1 2">DSM 216</strain>
    </source>
</reference>
<dbReference type="Pfam" id="PF01947">
    <property type="entry name" value="Rv2949c-like"/>
    <property type="match status" value="1"/>
</dbReference>
<name>A0A839HFF0_9GAMM</name>
<dbReference type="InterPro" id="IPR028978">
    <property type="entry name" value="Chorismate_lyase_/UTRA_dom_sf"/>
</dbReference>
<proteinExistence type="predicted"/>
<dbReference type="RefSeq" id="WP_182584801.1">
    <property type="nucleotide sequence ID" value="NZ_JABVCQ010000039.1"/>
</dbReference>
<evidence type="ECO:0000313" key="2">
    <source>
        <dbReference type="Proteomes" id="UP000548632"/>
    </source>
</evidence>
<dbReference type="SUPFAM" id="SSF64288">
    <property type="entry name" value="Chorismate lyase-like"/>
    <property type="match status" value="1"/>
</dbReference>
<organism evidence="1 2">
    <name type="scientific">Thiospirillum jenense</name>
    <dbReference type="NCBI Taxonomy" id="1653858"/>
    <lineage>
        <taxon>Bacteria</taxon>
        <taxon>Pseudomonadati</taxon>
        <taxon>Pseudomonadota</taxon>
        <taxon>Gammaproteobacteria</taxon>
        <taxon>Chromatiales</taxon>
        <taxon>Chromatiaceae</taxon>
        <taxon>Thiospirillum</taxon>
    </lineage>
</organism>
<accession>A0A839HFF0</accession>
<dbReference type="EMBL" id="JABVCQ010000039">
    <property type="protein sequence ID" value="MBB1127174.1"/>
    <property type="molecule type" value="Genomic_DNA"/>
</dbReference>
<dbReference type="InterPro" id="IPR002800">
    <property type="entry name" value="Rv2949c-like"/>
</dbReference>
<keyword evidence="2" id="KW-1185">Reference proteome</keyword>
<comment type="caution">
    <text evidence="1">The sequence shown here is derived from an EMBL/GenBank/DDBJ whole genome shotgun (WGS) entry which is preliminary data.</text>
</comment>
<sequence>MCDLLLTNIANQSLPLQSLPPFLRALLVTDGTVTKMLEAYFWEPIQVVTVSQEFIMADTAFPAIAVQCGDAVLIRQVQLRGATSDAQYAQAYSVIRTAKIPDHFRQRLIDRELGIGTLIRDSGMESYREVMEIGIAAPAPDAIINDIHAVFRTYRIIIAGQPVILITETFSIERYR</sequence>